<reference evidence="2" key="1">
    <citation type="journal article" date="2021" name="bioRxiv">
        <title>Whole Genome Assembly and Annotation of Northern Wild Rice, Zizania palustris L., Supports a Whole Genome Duplication in the Zizania Genus.</title>
        <authorList>
            <person name="Haas M."/>
            <person name="Kono T."/>
            <person name="Macchietto M."/>
            <person name="Millas R."/>
            <person name="McGilp L."/>
            <person name="Shao M."/>
            <person name="Duquette J."/>
            <person name="Hirsch C.N."/>
            <person name="Kimball J."/>
        </authorList>
    </citation>
    <scope>NUCLEOTIDE SEQUENCE</scope>
    <source>
        <tissue evidence="2">Fresh leaf tissue</tissue>
    </source>
</reference>
<organism evidence="2 3">
    <name type="scientific">Zizania palustris</name>
    <name type="common">Northern wild rice</name>
    <dbReference type="NCBI Taxonomy" id="103762"/>
    <lineage>
        <taxon>Eukaryota</taxon>
        <taxon>Viridiplantae</taxon>
        <taxon>Streptophyta</taxon>
        <taxon>Embryophyta</taxon>
        <taxon>Tracheophyta</taxon>
        <taxon>Spermatophyta</taxon>
        <taxon>Magnoliopsida</taxon>
        <taxon>Liliopsida</taxon>
        <taxon>Poales</taxon>
        <taxon>Poaceae</taxon>
        <taxon>BOP clade</taxon>
        <taxon>Oryzoideae</taxon>
        <taxon>Oryzeae</taxon>
        <taxon>Zizaniinae</taxon>
        <taxon>Zizania</taxon>
    </lineage>
</organism>
<comment type="caution">
    <text evidence="2">The sequence shown here is derived from an EMBL/GenBank/DDBJ whole genome shotgun (WGS) entry which is preliminary data.</text>
</comment>
<proteinExistence type="predicted"/>
<dbReference type="EMBL" id="JAAALK010000287">
    <property type="protein sequence ID" value="KAG8056671.1"/>
    <property type="molecule type" value="Genomic_DNA"/>
</dbReference>
<dbReference type="AlphaFoldDB" id="A0A8J5VED8"/>
<feature type="compositionally biased region" description="Low complexity" evidence="1">
    <location>
        <begin position="23"/>
        <end position="46"/>
    </location>
</feature>
<feature type="region of interest" description="Disordered" evidence="1">
    <location>
        <begin position="1"/>
        <end position="98"/>
    </location>
</feature>
<evidence type="ECO:0000313" key="2">
    <source>
        <dbReference type="EMBL" id="KAG8056671.1"/>
    </source>
</evidence>
<protein>
    <submittedName>
        <fullName evidence="2">Uncharacterized protein</fullName>
    </submittedName>
</protein>
<reference evidence="2" key="2">
    <citation type="submission" date="2021-02" db="EMBL/GenBank/DDBJ databases">
        <authorList>
            <person name="Kimball J.A."/>
            <person name="Haas M.W."/>
            <person name="Macchietto M."/>
            <person name="Kono T."/>
            <person name="Duquette J."/>
            <person name="Shao M."/>
        </authorList>
    </citation>
    <scope>NUCLEOTIDE SEQUENCE</scope>
    <source>
        <tissue evidence="2">Fresh leaf tissue</tissue>
    </source>
</reference>
<sequence>MDSGHSSGQRGKGGKGRGDNRLGLKVTHSPTPLAPPAASFSSPPLTILFAPPGPPSSSLAPRAPTAVEVVPASSPAPSTVVSSSSPVGRASSPLQGNQRAPNLWMKAKRMGFSSISTWNGGNLEAKPNEGEASLAPDTILNRSLRRLAPDPRHPLPPTDRPSAVHFHPRFSLSPRDGVLAGGTRRGANGCGRRPPAHGGSGPGRARPVQHAAFPAVLLV</sequence>
<accession>A0A8J5VED8</accession>
<feature type="region of interest" description="Disordered" evidence="1">
    <location>
        <begin position="148"/>
        <end position="213"/>
    </location>
</feature>
<evidence type="ECO:0000256" key="1">
    <source>
        <dbReference type="SAM" id="MobiDB-lite"/>
    </source>
</evidence>
<dbReference type="Proteomes" id="UP000729402">
    <property type="component" value="Unassembled WGS sequence"/>
</dbReference>
<name>A0A8J5VED8_ZIZPA</name>
<gene>
    <name evidence="2" type="ORF">GUJ93_ZPchr0002g25000</name>
</gene>
<evidence type="ECO:0000313" key="3">
    <source>
        <dbReference type="Proteomes" id="UP000729402"/>
    </source>
</evidence>
<feature type="compositionally biased region" description="Low complexity" evidence="1">
    <location>
        <begin position="56"/>
        <end position="92"/>
    </location>
</feature>
<keyword evidence="3" id="KW-1185">Reference proteome</keyword>